<evidence type="ECO:0000313" key="7">
    <source>
        <dbReference type="EMBL" id="CAG7831065.1"/>
    </source>
</evidence>
<dbReference type="PANTHER" id="PTHR22635">
    <property type="entry name" value="RING FINGER PROTEIN 207"/>
    <property type="match status" value="1"/>
</dbReference>
<dbReference type="PROSITE" id="PS50089">
    <property type="entry name" value="ZF_RING_2"/>
    <property type="match status" value="1"/>
</dbReference>
<evidence type="ECO:0000256" key="5">
    <source>
        <dbReference type="SAM" id="MobiDB-lite"/>
    </source>
</evidence>
<keyword evidence="8" id="KW-1185">Reference proteome</keyword>
<dbReference type="AlphaFoldDB" id="A0A8J2LYN4"/>
<accession>A0A8J2LYN4</accession>
<evidence type="ECO:0000256" key="2">
    <source>
        <dbReference type="ARBA" id="ARBA00022771"/>
    </source>
</evidence>
<dbReference type="PANTHER" id="PTHR22635:SF0">
    <property type="entry name" value="RING FINGER PROTEIN 207"/>
    <property type="match status" value="1"/>
</dbReference>
<feature type="compositionally biased region" description="Low complexity" evidence="5">
    <location>
        <begin position="1"/>
        <end position="11"/>
    </location>
</feature>
<dbReference type="InterPro" id="IPR001841">
    <property type="entry name" value="Znf_RING"/>
</dbReference>
<dbReference type="SMART" id="SM00184">
    <property type="entry name" value="RING"/>
    <property type="match status" value="1"/>
</dbReference>
<feature type="domain" description="RING-type" evidence="6">
    <location>
        <begin position="74"/>
        <end position="112"/>
    </location>
</feature>
<feature type="non-terminal residue" evidence="7">
    <location>
        <position position="1"/>
    </location>
</feature>
<proteinExistence type="predicted"/>
<dbReference type="GO" id="GO:0008270">
    <property type="term" value="F:zinc ion binding"/>
    <property type="evidence" value="ECO:0007669"/>
    <property type="project" value="UniProtKB-KW"/>
</dbReference>
<keyword evidence="2 4" id="KW-0863">Zinc-finger</keyword>
<keyword evidence="1" id="KW-0479">Metal-binding</keyword>
<dbReference type="PROSITE" id="PS00518">
    <property type="entry name" value="ZF_RING_1"/>
    <property type="match status" value="1"/>
</dbReference>
<evidence type="ECO:0000256" key="4">
    <source>
        <dbReference type="PROSITE-ProRule" id="PRU00175"/>
    </source>
</evidence>
<dbReference type="EMBL" id="CAJVCH010558767">
    <property type="protein sequence ID" value="CAG7831065.1"/>
    <property type="molecule type" value="Genomic_DNA"/>
</dbReference>
<dbReference type="InterPro" id="IPR039320">
    <property type="entry name" value="RNF207"/>
</dbReference>
<dbReference type="Pfam" id="PF13923">
    <property type="entry name" value="zf-C3HC4_2"/>
    <property type="match status" value="1"/>
</dbReference>
<evidence type="ECO:0000313" key="8">
    <source>
        <dbReference type="Proteomes" id="UP000708208"/>
    </source>
</evidence>
<feature type="region of interest" description="Disordered" evidence="5">
    <location>
        <begin position="1"/>
        <end position="64"/>
    </location>
</feature>
<reference evidence="7" key="1">
    <citation type="submission" date="2021-06" db="EMBL/GenBank/DDBJ databases">
        <authorList>
            <person name="Hodson N. C."/>
            <person name="Mongue J. A."/>
            <person name="Jaron S. K."/>
        </authorList>
    </citation>
    <scope>NUCLEOTIDE SEQUENCE</scope>
</reference>
<organism evidence="7 8">
    <name type="scientific">Allacma fusca</name>
    <dbReference type="NCBI Taxonomy" id="39272"/>
    <lineage>
        <taxon>Eukaryota</taxon>
        <taxon>Metazoa</taxon>
        <taxon>Ecdysozoa</taxon>
        <taxon>Arthropoda</taxon>
        <taxon>Hexapoda</taxon>
        <taxon>Collembola</taxon>
        <taxon>Symphypleona</taxon>
        <taxon>Sminthuridae</taxon>
        <taxon>Allacma</taxon>
    </lineage>
</organism>
<dbReference type="GO" id="GO:0044325">
    <property type="term" value="F:transmembrane transporter binding"/>
    <property type="evidence" value="ECO:0007669"/>
    <property type="project" value="TreeGrafter"/>
</dbReference>
<evidence type="ECO:0000256" key="3">
    <source>
        <dbReference type="ARBA" id="ARBA00022833"/>
    </source>
</evidence>
<comment type="caution">
    <text evidence="7">The sequence shown here is derived from an EMBL/GenBank/DDBJ whole genome shotgun (WGS) entry which is preliminary data.</text>
</comment>
<sequence>QQQQQQQLQQRPQPPLPSHQQHTRSKSGGGGSSSERKSPGDELIMISSAPNPMIPSGPGEAENFESCSRNPLLCLICNSIYEDPRLLACFHSFCAKCLQGRTGETKIQCPICG</sequence>
<evidence type="ECO:0000256" key="1">
    <source>
        <dbReference type="ARBA" id="ARBA00022723"/>
    </source>
</evidence>
<dbReference type="InterPro" id="IPR017907">
    <property type="entry name" value="Znf_RING_CS"/>
</dbReference>
<evidence type="ECO:0000259" key="6">
    <source>
        <dbReference type="PROSITE" id="PS50089"/>
    </source>
</evidence>
<name>A0A8J2LYN4_9HEXA</name>
<keyword evidence="3" id="KW-0862">Zinc</keyword>
<dbReference type="OrthoDB" id="9049620at2759"/>
<dbReference type="GO" id="GO:0048471">
    <property type="term" value="C:perinuclear region of cytoplasm"/>
    <property type="evidence" value="ECO:0007669"/>
    <property type="project" value="TreeGrafter"/>
</dbReference>
<dbReference type="Proteomes" id="UP000708208">
    <property type="component" value="Unassembled WGS sequence"/>
</dbReference>
<dbReference type="GO" id="GO:0030544">
    <property type="term" value="F:Hsp70 protein binding"/>
    <property type="evidence" value="ECO:0007669"/>
    <property type="project" value="InterPro"/>
</dbReference>
<protein>
    <recommendedName>
        <fullName evidence="6">RING-type domain-containing protein</fullName>
    </recommendedName>
</protein>
<gene>
    <name evidence="7" type="ORF">AFUS01_LOCUS40825</name>
</gene>